<evidence type="ECO:0000313" key="3">
    <source>
        <dbReference type="EMBL" id="GFS46289.1"/>
    </source>
</evidence>
<dbReference type="EMBL" id="BJWL01000466">
    <property type="protein sequence ID" value="GFS46289.1"/>
    <property type="molecule type" value="Genomic_DNA"/>
</dbReference>
<evidence type="ECO:0000256" key="2">
    <source>
        <dbReference type="ARBA" id="ARBA00023180"/>
    </source>
</evidence>
<dbReference type="InterPro" id="IPR001087">
    <property type="entry name" value="GDSL"/>
</dbReference>
<name>A0A7J0E0D4_9ERIC</name>
<evidence type="ECO:0008006" key="5">
    <source>
        <dbReference type="Google" id="ProtNLM"/>
    </source>
</evidence>
<dbReference type="GO" id="GO:0016788">
    <property type="term" value="F:hydrolase activity, acting on ester bonds"/>
    <property type="evidence" value="ECO:0007669"/>
    <property type="project" value="InterPro"/>
</dbReference>
<dbReference type="OrthoDB" id="1600564at2759"/>
<comment type="caution">
    <text evidence="3">The sequence shown here is derived from an EMBL/GenBank/DDBJ whole genome shotgun (WGS) entry which is preliminary data.</text>
</comment>
<dbReference type="PANTHER" id="PTHR22835">
    <property type="entry name" value="ZINC FINGER FYVE DOMAIN CONTAINING PROTEIN"/>
    <property type="match status" value="1"/>
</dbReference>
<accession>A0A7J0E0D4</accession>
<dbReference type="Pfam" id="PF00657">
    <property type="entry name" value="Lipase_GDSL"/>
    <property type="match status" value="1"/>
</dbReference>
<dbReference type="AlphaFoldDB" id="A0A7J0E0D4"/>
<dbReference type="PANTHER" id="PTHR22835:SF683">
    <property type="entry name" value="OS05G0506800 PROTEIN"/>
    <property type="match status" value="1"/>
</dbReference>
<dbReference type="Gene3D" id="3.40.50.1110">
    <property type="entry name" value="SGNH hydrolase"/>
    <property type="match status" value="2"/>
</dbReference>
<dbReference type="Proteomes" id="UP000585474">
    <property type="component" value="Unassembled WGS sequence"/>
</dbReference>
<proteinExistence type="inferred from homology"/>
<protein>
    <recommendedName>
        <fullName evidence="5">GDSL-like Lipase/Acylhydrolase superfamily protein</fullName>
    </recommendedName>
</protein>
<evidence type="ECO:0000313" key="4">
    <source>
        <dbReference type="Proteomes" id="UP000585474"/>
    </source>
</evidence>
<keyword evidence="2" id="KW-0325">Glycoprotein</keyword>
<reference evidence="4" key="1">
    <citation type="submission" date="2019-07" db="EMBL/GenBank/DDBJ databases">
        <title>De Novo Assembly of kiwifruit Actinidia rufa.</title>
        <authorList>
            <person name="Sugita-Konishi S."/>
            <person name="Sato K."/>
            <person name="Mori E."/>
            <person name="Abe Y."/>
            <person name="Kisaki G."/>
            <person name="Hamano K."/>
            <person name="Suezawa K."/>
            <person name="Otani M."/>
            <person name="Fukuda T."/>
            <person name="Manabe T."/>
            <person name="Gomi K."/>
            <person name="Tabuchi M."/>
            <person name="Akimitsu K."/>
            <person name="Kataoka I."/>
        </authorList>
    </citation>
    <scope>NUCLEOTIDE SEQUENCE [LARGE SCALE GENOMIC DNA]</scope>
    <source>
        <strain evidence="4">cv. Fuchu</strain>
    </source>
</reference>
<dbReference type="InterPro" id="IPR036514">
    <property type="entry name" value="SGNH_hydro_sf"/>
</dbReference>
<gene>
    <name evidence="3" type="ORF">Acr_00g0101250</name>
</gene>
<evidence type="ECO:0000256" key="1">
    <source>
        <dbReference type="ARBA" id="ARBA00008668"/>
    </source>
</evidence>
<keyword evidence="4" id="KW-1185">Reference proteome</keyword>
<organism evidence="3 4">
    <name type="scientific">Actinidia rufa</name>
    <dbReference type="NCBI Taxonomy" id="165716"/>
    <lineage>
        <taxon>Eukaryota</taxon>
        <taxon>Viridiplantae</taxon>
        <taxon>Streptophyta</taxon>
        <taxon>Embryophyta</taxon>
        <taxon>Tracheophyta</taxon>
        <taxon>Spermatophyta</taxon>
        <taxon>Magnoliopsida</taxon>
        <taxon>eudicotyledons</taxon>
        <taxon>Gunneridae</taxon>
        <taxon>Pentapetalae</taxon>
        <taxon>asterids</taxon>
        <taxon>Ericales</taxon>
        <taxon>Actinidiaceae</taxon>
        <taxon>Actinidia</taxon>
    </lineage>
</organism>
<sequence length="284" mass="31276">MSLWGTNWVGSRKCCHLFPTTLLQVMRNPTVPEFEPRNVPRIQTWMNSLILMGGIGHNDYSYVLKSGRSIEEMQSLVPLVINVIALAIKELIELGAVTLIVPGNLPSGCSPSLLTSFASSIKADYDPETGCLARLNEFSKYHNQMLRKELDRIRELYPHATIIYADYYNAAIRFYRSPIKFGFRGRALSACCGVGGPYNFNSSAQCGSSLSSACDDPASYISWDGFSNGVLRACCGRGGPYNFNNSARCGYIGSKACSSPSTYANWDGVHLTEAAYRYIAMGFD</sequence>
<comment type="similarity">
    <text evidence="1">Belongs to the 'GDSL' lipolytic enzyme family.</text>
</comment>